<dbReference type="InterPro" id="IPR023393">
    <property type="entry name" value="START-like_dom_sf"/>
</dbReference>
<dbReference type="CDD" id="cd07817">
    <property type="entry name" value="SRPBCC_8"/>
    <property type="match status" value="1"/>
</dbReference>
<dbReference type="InterPro" id="IPR005031">
    <property type="entry name" value="COQ10_START"/>
</dbReference>
<dbReference type="PANTHER" id="PTHR33824:SF7">
    <property type="entry name" value="POLYKETIDE CYCLASE_DEHYDRASE AND LIPID TRANSPORT SUPERFAMILY PROTEIN"/>
    <property type="match status" value="1"/>
</dbReference>
<gene>
    <name evidence="3" type="ORF">SAMN05443668_13226</name>
</gene>
<feature type="compositionally biased region" description="Basic and acidic residues" evidence="1">
    <location>
        <begin position="208"/>
        <end position="217"/>
    </location>
</feature>
<dbReference type="AlphaFoldDB" id="A0A1M7RNV4"/>
<evidence type="ECO:0000313" key="3">
    <source>
        <dbReference type="EMBL" id="SHN48027.1"/>
    </source>
</evidence>
<name>A0A1M7RNV4_9ACTN</name>
<evidence type="ECO:0000256" key="1">
    <source>
        <dbReference type="SAM" id="MobiDB-lite"/>
    </source>
</evidence>
<reference evidence="3 4" key="1">
    <citation type="submission" date="2016-11" db="EMBL/GenBank/DDBJ databases">
        <authorList>
            <person name="Jaros S."/>
            <person name="Januszkiewicz K."/>
            <person name="Wedrychowicz H."/>
        </authorList>
    </citation>
    <scope>NUCLEOTIDE SEQUENCE [LARGE SCALE GENOMIC DNA]</scope>
    <source>
        <strain evidence="3 4">DSM 46144</strain>
    </source>
</reference>
<accession>A0A1M7RNV4</accession>
<dbReference type="EMBL" id="FRCS01000032">
    <property type="protein sequence ID" value="SHN48027.1"/>
    <property type="molecule type" value="Genomic_DNA"/>
</dbReference>
<dbReference type="Proteomes" id="UP000184440">
    <property type="component" value="Unassembled WGS sequence"/>
</dbReference>
<protein>
    <submittedName>
        <fullName evidence="3">Polyketide cyclase / dehydrase and lipid transport</fullName>
    </submittedName>
</protein>
<dbReference type="InterPro" id="IPR047137">
    <property type="entry name" value="ORF3"/>
</dbReference>
<dbReference type="OrthoDB" id="3695445at2"/>
<dbReference type="Pfam" id="PF03364">
    <property type="entry name" value="Polyketide_cyc"/>
    <property type="match status" value="1"/>
</dbReference>
<keyword evidence="4" id="KW-1185">Reference proteome</keyword>
<evidence type="ECO:0000313" key="4">
    <source>
        <dbReference type="Proteomes" id="UP000184440"/>
    </source>
</evidence>
<dbReference type="PANTHER" id="PTHR33824">
    <property type="entry name" value="POLYKETIDE CYCLASE/DEHYDRASE AND LIPID TRANSPORT SUPERFAMILY PROTEIN"/>
    <property type="match status" value="1"/>
</dbReference>
<evidence type="ECO:0000259" key="2">
    <source>
        <dbReference type="Pfam" id="PF03364"/>
    </source>
</evidence>
<feature type="compositionally biased region" description="Polar residues" evidence="1">
    <location>
        <begin position="197"/>
        <end position="207"/>
    </location>
</feature>
<dbReference type="SUPFAM" id="SSF55961">
    <property type="entry name" value="Bet v1-like"/>
    <property type="match status" value="1"/>
</dbReference>
<feature type="region of interest" description="Disordered" evidence="1">
    <location>
        <begin position="139"/>
        <end position="223"/>
    </location>
</feature>
<organism evidence="3 4">
    <name type="scientific">Cryptosporangium aurantiacum</name>
    <dbReference type="NCBI Taxonomy" id="134849"/>
    <lineage>
        <taxon>Bacteria</taxon>
        <taxon>Bacillati</taxon>
        <taxon>Actinomycetota</taxon>
        <taxon>Actinomycetes</taxon>
        <taxon>Cryptosporangiales</taxon>
        <taxon>Cryptosporangiaceae</taxon>
        <taxon>Cryptosporangium</taxon>
    </lineage>
</organism>
<proteinExistence type="predicted"/>
<dbReference type="RefSeq" id="WP_084742500.1">
    <property type="nucleotide sequence ID" value="NZ_FRCS01000032.1"/>
</dbReference>
<feature type="domain" description="Coenzyme Q-binding protein COQ10 START" evidence="2">
    <location>
        <begin position="10"/>
        <end position="129"/>
    </location>
</feature>
<feature type="compositionally biased region" description="Low complexity" evidence="1">
    <location>
        <begin position="157"/>
        <end position="167"/>
    </location>
</feature>
<dbReference type="Gene3D" id="3.30.530.20">
    <property type="match status" value="1"/>
</dbReference>
<dbReference type="STRING" id="134849.SAMN05443668_13226"/>
<sequence length="223" mass="24667">MSTIERSIDVHVPVRTAYDQWTQFETFPQFMEGVEDIRQIDDVHTHWRTNIAGVHREFDAEITEQRPDERVAWKSTDGEEQAGVVTFHRLDDENTRIMLQLDFHPSGAVEKAGDALGVVSHRVKGDLERFKTFIEERGSSTGAWRGEVDAPPQRGDAAAQANEASSAGGYWTPRTEEDPNAMAHGVPPMPSGPASDPLSSRSAMSTEDAQRAFDEGRPAGPLP</sequence>